<keyword evidence="2" id="KW-0812">Transmembrane</keyword>
<dbReference type="CDD" id="cd12087">
    <property type="entry name" value="TM_EGFR-like"/>
    <property type="match status" value="1"/>
</dbReference>
<accession>A0A8H6S9H0</accession>
<evidence type="ECO:0000313" key="4">
    <source>
        <dbReference type="Proteomes" id="UP000636479"/>
    </source>
</evidence>
<keyword evidence="2" id="KW-1133">Transmembrane helix</keyword>
<feature type="region of interest" description="Disordered" evidence="1">
    <location>
        <begin position="24"/>
        <end position="191"/>
    </location>
</feature>
<dbReference type="GeneID" id="59349794"/>
<dbReference type="PRINTS" id="PR01217">
    <property type="entry name" value="PRICHEXTENSN"/>
</dbReference>
<evidence type="ECO:0000313" key="3">
    <source>
        <dbReference type="EMBL" id="KAF7295309.1"/>
    </source>
</evidence>
<feature type="compositionally biased region" description="Low complexity" evidence="1">
    <location>
        <begin position="81"/>
        <end position="92"/>
    </location>
</feature>
<dbReference type="Proteomes" id="UP000636479">
    <property type="component" value="Unassembled WGS sequence"/>
</dbReference>
<reference evidence="3" key="1">
    <citation type="submission" date="2020-05" db="EMBL/GenBank/DDBJ databases">
        <title>Mycena genomes resolve the evolution of fungal bioluminescence.</title>
        <authorList>
            <person name="Tsai I.J."/>
        </authorList>
    </citation>
    <scope>NUCLEOTIDE SEQUENCE</scope>
    <source>
        <strain evidence="3">171206Taipei</strain>
    </source>
</reference>
<proteinExistence type="predicted"/>
<protein>
    <submittedName>
        <fullName evidence="3">Uncharacterized protein</fullName>
    </submittedName>
</protein>
<feature type="transmembrane region" description="Helical" evidence="2">
    <location>
        <begin position="220"/>
        <end position="243"/>
    </location>
</feature>
<dbReference type="AlphaFoldDB" id="A0A8H6S9H0"/>
<evidence type="ECO:0000256" key="1">
    <source>
        <dbReference type="SAM" id="MobiDB-lite"/>
    </source>
</evidence>
<feature type="compositionally biased region" description="Polar residues" evidence="1">
    <location>
        <begin position="154"/>
        <end position="181"/>
    </location>
</feature>
<organism evidence="3 4">
    <name type="scientific">Mycena indigotica</name>
    <dbReference type="NCBI Taxonomy" id="2126181"/>
    <lineage>
        <taxon>Eukaryota</taxon>
        <taxon>Fungi</taxon>
        <taxon>Dikarya</taxon>
        <taxon>Basidiomycota</taxon>
        <taxon>Agaricomycotina</taxon>
        <taxon>Agaricomycetes</taxon>
        <taxon>Agaricomycetidae</taxon>
        <taxon>Agaricales</taxon>
        <taxon>Marasmiineae</taxon>
        <taxon>Mycenaceae</taxon>
        <taxon>Mycena</taxon>
    </lineage>
</organism>
<keyword evidence="2" id="KW-0472">Membrane</keyword>
<dbReference type="EMBL" id="JACAZF010000009">
    <property type="protein sequence ID" value="KAF7295309.1"/>
    <property type="molecule type" value="Genomic_DNA"/>
</dbReference>
<keyword evidence="4" id="KW-1185">Reference proteome</keyword>
<sequence>MPPLSERQLLGGIAHLASDAGKVIGALVGGPDGQKPPGPPTPGQGPPKPGSPPGPPPDKPPPPPAQPPKPDPPPPKPDPPATAASAAPTVNGDGDDGDRNGNSNHHQGKGGKHNGNDSNKDNNPSPTSTTQTPPSTQSQPQPVEGGEPERAPAPQSSSSAMNSIPSLNSSVPPASISTSNDPDFGIPTPPIVFPSPTASPLPASVSPVAAASRQSTNAGAIAGGVLGALILIALVVAGSIMFIRRRRNRTAPSAEFLTVHPPETPFRRLDSFQASEMRAYDDSRLATRDYY</sequence>
<dbReference type="RefSeq" id="XP_037216672.1">
    <property type="nucleotide sequence ID" value="XM_037367278.1"/>
</dbReference>
<gene>
    <name evidence="3" type="ORF">MIND_01070200</name>
</gene>
<feature type="compositionally biased region" description="Low complexity" evidence="1">
    <location>
        <begin position="124"/>
        <end position="142"/>
    </location>
</feature>
<evidence type="ECO:0000256" key="2">
    <source>
        <dbReference type="SAM" id="Phobius"/>
    </source>
</evidence>
<name>A0A8H6S9H0_9AGAR</name>
<dbReference type="OrthoDB" id="3071004at2759"/>
<comment type="caution">
    <text evidence="3">The sequence shown here is derived from an EMBL/GenBank/DDBJ whole genome shotgun (WGS) entry which is preliminary data.</text>
</comment>
<feature type="compositionally biased region" description="Pro residues" evidence="1">
    <location>
        <begin position="34"/>
        <end position="80"/>
    </location>
</feature>